<evidence type="ECO:0000313" key="6">
    <source>
        <dbReference type="Proteomes" id="UP001236723"/>
    </source>
</evidence>
<comment type="caution">
    <text evidence="5">The sequence shown here is derived from an EMBL/GenBank/DDBJ whole genome shotgun (WGS) entry which is preliminary data.</text>
</comment>
<dbReference type="SUPFAM" id="SSF52540">
    <property type="entry name" value="P-loop containing nucleoside triphosphate hydrolases"/>
    <property type="match status" value="1"/>
</dbReference>
<proteinExistence type="predicted"/>
<evidence type="ECO:0000259" key="4">
    <source>
        <dbReference type="PROSITE" id="PS51206"/>
    </source>
</evidence>
<dbReference type="PANTHER" id="PTHR35372:SF2">
    <property type="entry name" value="SF3 HELICASE DOMAIN-CONTAINING PROTEIN"/>
    <property type="match status" value="1"/>
</dbReference>
<gene>
    <name evidence="5" type="ORF">J2R98_002320</name>
</gene>
<dbReference type="InterPro" id="IPR045455">
    <property type="entry name" value="NrS-1_pol-like_helicase"/>
</dbReference>
<dbReference type="Proteomes" id="UP001236723">
    <property type="component" value="Unassembled WGS sequence"/>
</dbReference>
<dbReference type="InterPro" id="IPR051620">
    <property type="entry name" value="ORF904-like_C"/>
</dbReference>
<dbReference type="InterPro" id="IPR027417">
    <property type="entry name" value="P-loop_NTPase"/>
</dbReference>
<evidence type="ECO:0000256" key="3">
    <source>
        <dbReference type="ARBA" id="ARBA00022840"/>
    </source>
</evidence>
<dbReference type="Pfam" id="PF08706">
    <property type="entry name" value="D5_N"/>
    <property type="match status" value="1"/>
</dbReference>
<evidence type="ECO:0000256" key="2">
    <source>
        <dbReference type="ARBA" id="ARBA00022801"/>
    </source>
</evidence>
<keyword evidence="1" id="KW-0547">Nucleotide-binding</keyword>
<sequence length="788" mass="91283">MNDLDKVVEFTERFQQNSDTYLNVALRKEGLPTNRRGGKADIVCLPALYFEVDLNFGEHNKQNLPTYQEFEEIVYNTFSLEPSIVVFSGGGLHIYYLLEDPVVIENEEQRLMADRLLKRLDKIIGKLFEKKGKDYDSVGELSRQLRAPGTLNHKYDTPVEVRAIDHTHQRYTVEELEDVFDHYEDLLDIDHEPVTDTGEVAESPQMSDEEVISRCRQAKNAAKFEKLYDDGNTDDYPSTSEAELALLGIMVFYTQDRDQLDRLMTNSALYRMDGWGRPSRREYSLNKVLGNVKITYQPRQTAEQDFSTEGFTMHYNSEIEQSEIILDRFRLTELGNAERIWHYNKGSIAYTKERGWLFWNGKKWETDALSKIEEVTNKTLRSIYDEAILEADENKSKALKKWAEKCEGRKVRMNSIEDVKPLATVHNDDLDADSHLFNVNNGTINLDSGKLQEHESKNLITRSSPVDYDPDAKCPRFKQFLEEVIVDKNGFSDYEVIRYLQKAIGYSLTSETIEQTIFFLTGKGGNGKSILIESIQNVLGEYSKQTNADTFIKKPFDSGINNDIARLDKARFVAAIESEDGQHLAESLIKQLTGGDTITARFLRKEFFEFRPAFKIFFSTNHKPIIKGSDDGIWRRIAVIPFRVTFDGKSNPKDPYLSEKLSRELPGILNWAIEGYQLWKQEGLKKPKSIMDESEKYRDDMDILKPFLDECCIIDPEEKEEGKTVYYYYNLFCLRNDDFKLTNRKFYRELEHRGFDFKPGTDNVRFLHGLSVHESAKKKLNNAEFLEN</sequence>
<evidence type="ECO:0000256" key="1">
    <source>
        <dbReference type="ARBA" id="ARBA00022741"/>
    </source>
</evidence>
<dbReference type="Gene3D" id="3.40.50.300">
    <property type="entry name" value="P-loop containing nucleotide triphosphate hydrolases"/>
    <property type="match status" value="1"/>
</dbReference>
<dbReference type="PROSITE" id="PS51206">
    <property type="entry name" value="SF3_HELICASE_1"/>
    <property type="match status" value="1"/>
</dbReference>
<keyword evidence="3" id="KW-0067">ATP-binding</keyword>
<feature type="domain" description="SF3 helicase" evidence="4">
    <location>
        <begin position="495"/>
        <end position="655"/>
    </location>
</feature>
<accession>A0ABU0DVI6</accession>
<evidence type="ECO:0000313" key="5">
    <source>
        <dbReference type="EMBL" id="MDQ0352476.1"/>
    </source>
</evidence>
<dbReference type="InterPro" id="IPR006500">
    <property type="entry name" value="Helicase_put_C_phage/plasmid"/>
</dbReference>
<name>A0ABU0DVI6_9BACI</name>
<dbReference type="SMART" id="SM00885">
    <property type="entry name" value="D5_N"/>
    <property type="match status" value="1"/>
</dbReference>
<organism evidence="5 6">
    <name type="scientific">Alkalibacillus filiformis</name>
    <dbReference type="NCBI Taxonomy" id="200990"/>
    <lineage>
        <taxon>Bacteria</taxon>
        <taxon>Bacillati</taxon>
        <taxon>Bacillota</taxon>
        <taxon>Bacilli</taxon>
        <taxon>Bacillales</taxon>
        <taxon>Bacillaceae</taxon>
        <taxon>Alkalibacillus</taxon>
    </lineage>
</organism>
<protein>
    <submittedName>
        <fullName evidence="5">DNA primase/helicase</fullName>
    </submittedName>
</protein>
<dbReference type="InterPro" id="IPR014015">
    <property type="entry name" value="Helicase_SF3_DNA-vir"/>
</dbReference>
<dbReference type="NCBIfam" id="TIGR01613">
    <property type="entry name" value="primase_Cterm"/>
    <property type="match status" value="1"/>
</dbReference>
<dbReference type="PANTHER" id="PTHR35372">
    <property type="entry name" value="ATP BINDING PROTEIN-RELATED"/>
    <property type="match status" value="1"/>
</dbReference>
<dbReference type="Pfam" id="PF19263">
    <property type="entry name" value="DUF5906"/>
    <property type="match status" value="1"/>
</dbReference>
<reference evidence="5 6" key="1">
    <citation type="submission" date="2023-07" db="EMBL/GenBank/DDBJ databases">
        <title>Genomic Encyclopedia of Type Strains, Phase IV (KMG-IV): sequencing the most valuable type-strain genomes for metagenomic binning, comparative biology and taxonomic classification.</title>
        <authorList>
            <person name="Goeker M."/>
        </authorList>
    </citation>
    <scope>NUCLEOTIDE SEQUENCE [LARGE SCALE GENOMIC DNA]</scope>
    <source>
        <strain evidence="5 6">DSM 15448</strain>
    </source>
</reference>
<keyword evidence="2" id="KW-0378">Hydrolase</keyword>
<keyword evidence="6" id="KW-1185">Reference proteome</keyword>
<dbReference type="EMBL" id="JAUSUP010000008">
    <property type="protein sequence ID" value="MDQ0352476.1"/>
    <property type="molecule type" value="Genomic_DNA"/>
</dbReference>
<dbReference type="InterPro" id="IPR014818">
    <property type="entry name" value="Phage/plasmid_primase_P4_C"/>
</dbReference>